<protein>
    <recommendedName>
        <fullName evidence="3">DUF3800 domain-containing protein</fullName>
    </recommendedName>
</protein>
<dbReference type="RefSeq" id="WP_124778305.1">
    <property type="nucleotide sequence ID" value="NZ_QGSZ01000386.1"/>
</dbReference>
<reference evidence="1 2" key="1">
    <citation type="submission" date="2018-05" db="EMBL/GenBank/DDBJ databases">
        <title>Micromonospora from Atacama Desert.</title>
        <authorList>
            <person name="Carro L."/>
            <person name="Goodfellow M."/>
            <person name="Klenk H.-P."/>
        </authorList>
    </citation>
    <scope>NUCLEOTIDE SEQUENCE [LARGE SCALE GENOMIC DNA]</scope>
    <source>
        <strain evidence="1 2">LB39</strain>
    </source>
</reference>
<dbReference type="Pfam" id="PF12686">
    <property type="entry name" value="DUF3800"/>
    <property type="match status" value="1"/>
</dbReference>
<organism evidence="1 2">
    <name type="scientific">Micromonospora inaquosa</name>
    <dbReference type="NCBI Taxonomy" id="2203716"/>
    <lineage>
        <taxon>Bacteria</taxon>
        <taxon>Bacillati</taxon>
        <taxon>Actinomycetota</taxon>
        <taxon>Actinomycetes</taxon>
        <taxon>Micromonosporales</taxon>
        <taxon>Micromonosporaceae</taxon>
        <taxon>Micromonospora</taxon>
    </lineage>
</organism>
<gene>
    <name evidence="1" type="ORF">DLJ59_34595</name>
</gene>
<proteinExistence type="predicted"/>
<dbReference type="OrthoDB" id="4763494at2"/>
<evidence type="ECO:0008006" key="3">
    <source>
        <dbReference type="Google" id="ProtNLM"/>
    </source>
</evidence>
<dbReference type="EMBL" id="QGSZ01000386">
    <property type="protein sequence ID" value="RQW94295.1"/>
    <property type="molecule type" value="Genomic_DNA"/>
</dbReference>
<evidence type="ECO:0000313" key="1">
    <source>
        <dbReference type="EMBL" id="RQW94295.1"/>
    </source>
</evidence>
<dbReference type="AlphaFoldDB" id="A0A3N9W0S1"/>
<sequence length="228" mass="25395">MPTTCNFALFYVDDSGSEASGYTSYSWIAVDPARWSEADKRWLGFRSQTYRRHGIPASVRLHATDLAGGRGRPSMDPMWKRSDGLVVIREGLRAIAALPGIGVGTVYRRTSARGSSFHNNKLDLYGRLVEILNRDLDVRDSFGMIVMDGDGSNLAYARSHRALTTGGRRLIEDPYFRHASVSQWVQIADFAAWSAYHSLRPTNRRTTPSTWYADILGHLDVNGGPVEA</sequence>
<dbReference type="Proteomes" id="UP000282312">
    <property type="component" value="Unassembled WGS sequence"/>
</dbReference>
<keyword evidence="2" id="KW-1185">Reference proteome</keyword>
<evidence type="ECO:0000313" key="2">
    <source>
        <dbReference type="Proteomes" id="UP000282312"/>
    </source>
</evidence>
<comment type="caution">
    <text evidence="1">The sequence shown here is derived from an EMBL/GenBank/DDBJ whole genome shotgun (WGS) entry which is preliminary data.</text>
</comment>
<accession>A0A3N9W0S1</accession>
<name>A0A3N9W0S1_9ACTN</name>
<dbReference type="InterPro" id="IPR024524">
    <property type="entry name" value="DUF3800"/>
</dbReference>